<dbReference type="AlphaFoldDB" id="A0A5C5ZSY2"/>
<gene>
    <name evidence="2" type="ORF">Mal64_10460</name>
</gene>
<organism evidence="2 3">
    <name type="scientific">Pseudobythopirellula maris</name>
    <dbReference type="NCBI Taxonomy" id="2527991"/>
    <lineage>
        <taxon>Bacteria</taxon>
        <taxon>Pseudomonadati</taxon>
        <taxon>Planctomycetota</taxon>
        <taxon>Planctomycetia</taxon>
        <taxon>Pirellulales</taxon>
        <taxon>Lacipirellulaceae</taxon>
        <taxon>Pseudobythopirellula</taxon>
    </lineage>
</organism>
<dbReference type="EMBL" id="SJPQ01000001">
    <property type="protein sequence ID" value="TWT90652.1"/>
    <property type="molecule type" value="Genomic_DNA"/>
</dbReference>
<evidence type="ECO:0000256" key="1">
    <source>
        <dbReference type="SAM" id="Phobius"/>
    </source>
</evidence>
<reference evidence="2 3" key="1">
    <citation type="submission" date="2019-02" db="EMBL/GenBank/DDBJ databases">
        <title>Deep-cultivation of Planctomycetes and their phenomic and genomic characterization uncovers novel biology.</title>
        <authorList>
            <person name="Wiegand S."/>
            <person name="Jogler M."/>
            <person name="Boedeker C."/>
            <person name="Pinto D."/>
            <person name="Vollmers J."/>
            <person name="Rivas-Marin E."/>
            <person name="Kohn T."/>
            <person name="Peeters S.H."/>
            <person name="Heuer A."/>
            <person name="Rast P."/>
            <person name="Oberbeckmann S."/>
            <person name="Bunk B."/>
            <person name="Jeske O."/>
            <person name="Meyerdierks A."/>
            <person name="Storesund J.E."/>
            <person name="Kallscheuer N."/>
            <person name="Luecker S."/>
            <person name="Lage O.M."/>
            <person name="Pohl T."/>
            <person name="Merkel B.J."/>
            <person name="Hornburger P."/>
            <person name="Mueller R.-W."/>
            <person name="Bruemmer F."/>
            <person name="Labrenz M."/>
            <person name="Spormann A.M."/>
            <person name="Op Den Camp H."/>
            <person name="Overmann J."/>
            <person name="Amann R."/>
            <person name="Jetten M.S.M."/>
            <person name="Mascher T."/>
            <person name="Medema M.H."/>
            <person name="Devos D.P."/>
            <person name="Kaster A.-K."/>
            <person name="Ovreas L."/>
            <person name="Rohde M."/>
            <person name="Galperin M.Y."/>
            <person name="Jogler C."/>
        </authorList>
    </citation>
    <scope>NUCLEOTIDE SEQUENCE [LARGE SCALE GENOMIC DNA]</scope>
    <source>
        <strain evidence="2 3">Mal64</strain>
    </source>
</reference>
<evidence type="ECO:0000313" key="2">
    <source>
        <dbReference type="EMBL" id="TWT90652.1"/>
    </source>
</evidence>
<comment type="caution">
    <text evidence="2">The sequence shown here is derived from an EMBL/GenBank/DDBJ whole genome shotgun (WGS) entry which is preliminary data.</text>
</comment>
<evidence type="ECO:0000313" key="3">
    <source>
        <dbReference type="Proteomes" id="UP000315440"/>
    </source>
</evidence>
<feature type="transmembrane region" description="Helical" evidence="1">
    <location>
        <begin position="149"/>
        <end position="169"/>
    </location>
</feature>
<dbReference type="Proteomes" id="UP000315440">
    <property type="component" value="Unassembled WGS sequence"/>
</dbReference>
<dbReference type="RefSeq" id="WP_146397710.1">
    <property type="nucleotide sequence ID" value="NZ_SJPQ01000001.1"/>
</dbReference>
<proteinExistence type="predicted"/>
<protein>
    <submittedName>
        <fullName evidence="2">Uncharacterized protein</fullName>
    </submittedName>
</protein>
<keyword evidence="1" id="KW-0812">Transmembrane</keyword>
<keyword evidence="1" id="KW-0472">Membrane</keyword>
<sequence>MALCLFFSALWARTQVRDEEGFSIGHAHHSQPNKTLTRHLEVHWYAGNLRVGCGYASLGPEYFLAGSGEAGMRSPSGFSFRFTDELEPPRFRDAPPGFDTGAHSGAKKGLLFANYWVAAPIGLPLALFALLPAAWFVRRLKRRGWRFSLAELGAAATAVAVVIGAVLWLKT</sequence>
<feature type="transmembrane region" description="Helical" evidence="1">
    <location>
        <begin position="115"/>
        <end position="137"/>
    </location>
</feature>
<keyword evidence="1" id="KW-1133">Transmembrane helix</keyword>
<keyword evidence="3" id="KW-1185">Reference proteome</keyword>
<accession>A0A5C5ZSY2</accession>
<name>A0A5C5ZSY2_9BACT</name>